<dbReference type="EMBL" id="PFTV01000025">
    <property type="protein sequence ID" value="PJB57880.1"/>
    <property type="molecule type" value="Genomic_DNA"/>
</dbReference>
<evidence type="ECO:0000313" key="2">
    <source>
        <dbReference type="EMBL" id="OIP72538.1"/>
    </source>
</evidence>
<dbReference type="NCBIfam" id="TIGR04518">
    <property type="entry name" value="ECF_S_folT_fam"/>
    <property type="match status" value="1"/>
</dbReference>
<dbReference type="InterPro" id="IPR030949">
    <property type="entry name" value="ECF_S_folate_fam"/>
</dbReference>
<keyword evidence="1" id="KW-0812">Transmembrane</keyword>
<dbReference type="Proteomes" id="UP000228560">
    <property type="component" value="Unassembled WGS sequence"/>
</dbReference>
<feature type="transmembrane region" description="Helical" evidence="1">
    <location>
        <begin position="46"/>
        <end position="72"/>
    </location>
</feature>
<name>A0A1J5GSH4_9BACT</name>
<evidence type="ECO:0000313" key="4">
    <source>
        <dbReference type="Proteomes" id="UP000182763"/>
    </source>
</evidence>
<feature type="transmembrane region" description="Helical" evidence="1">
    <location>
        <begin position="146"/>
        <end position="164"/>
    </location>
</feature>
<comment type="caution">
    <text evidence="2">The sequence shown here is derived from an EMBL/GenBank/DDBJ whole genome shotgun (WGS) entry which is preliminary data.</text>
</comment>
<dbReference type="Gene3D" id="1.10.1760.20">
    <property type="match status" value="1"/>
</dbReference>
<feature type="transmembrane region" description="Helical" evidence="1">
    <location>
        <begin position="78"/>
        <end position="100"/>
    </location>
</feature>
<dbReference type="Proteomes" id="UP000182763">
    <property type="component" value="Unassembled WGS sequence"/>
</dbReference>
<gene>
    <name evidence="2" type="ORF">AUK42_02015</name>
    <name evidence="3" type="ORF">CO097_00995</name>
</gene>
<dbReference type="Pfam" id="PF07155">
    <property type="entry name" value="ECF-ribofla_trS"/>
    <property type="match status" value="1"/>
</dbReference>
<dbReference type="AlphaFoldDB" id="A0A1J5GSH4"/>
<protein>
    <submittedName>
        <fullName evidence="2 3">ECF transporter S component</fullName>
    </submittedName>
</protein>
<reference evidence="2 4" key="1">
    <citation type="journal article" date="2016" name="Environ. Microbiol.">
        <title>Genomic resolution of a cold subsurface aquifer community provides metabolic insights for novel microbes adapted to high CO concentrations.</title>
        <authorList>
            <person name="Probst A.J."/>
            <person name="Castelle C.J."/>
            <person name="Singh A."/>
            <person name="Brown C.T."/>
            <person name="Anantharaman K."/>
            <person name="Sharon I."/>
            <person name="Hug L.A."/>
            <person name="Burstein D."/>
            <person name="Emerson J.B."/>
            <person name="Thomas B.C."/>
            <person name="Banfield J.F."/>
        </authorList>
    </citation>
    <scope>NUCLEOTIDE SEQUENCE [LARGE SCALE GENOMIC DNA]</scope>
    <source>
        <strain evidence="2">CG2_30_33_13</strain>
    </source>
</reference>
<dbReference type="STRING" id="1805029.AUK42_02015"/>
<keyword evidence="1" id="KW-1133">Transmembrane helix</keyword>
<evidence type="ECO:0000313" key="5">
    <source>
        <dbReference type="Proteomes" id="UP000228560"/>
    </source>
</evidence>
<dbReference type="InterPro" id="IPR009825">
    <property type="entry name" value="ECF_substrate-spec-like"/>
</dbReference>
<dbReference type="GO" id="GO:0016020">
    <property type="term" value="C:membrane"/>
    <property type="evidence" value="ECO:0007669"/>
    <property type="project" value="InterPro"/>
</dbReference>
<evidence type="ECO:0000256" key="1">
    <source>
        <dbReference type="SAM" id="Phobius"/>
    </source>
</evidence>
<evidence type="ECO:0000313" key="3">
    <source>
        <dbReference type="EMBL" id="PJB57880.1"/>
    </source>
</evidence>
<accession>A0A1J5GSH4</accession>
<sequence length="176" mass="18970">MKISSREITTMGLLIALSIILTRVASLRIAIGGVEGVRIGLGKLPIILGGIVFGPLVGGLIGTFSDLLGYFINPLGAYMPHFTLTAALGGIIPAAILILMKNDEPNVFKLGIAIAIGQIITSVLLISYFLHILFGLPWAVLIPPRMVAEPIHIFIYTYIINMILKRNILIVNSKNI</sequence>
<proteinExistence type="predicted"/>
<accession>A0A2M8CFM9</accession>
<reference evidence="3 5" key="2">
    <citation type="submission" date="2017-09" db="EMBL/GenBank/DDBJ databases">
        <title>Depth-based differentiation of microbial function through sediment-hosted aquifers and enrichment of novel symbionts in the deep terrestrial subsurface.</title>
        <authorList>
            <person name="Probst A.J."/>
            <person name="Ladd B."/>
            <person name="Jarett J.K."/>
            <person name="Geller-Mcgrath D.E."/>
            <person name="Sieber C.M."/>
            <person name="Emerson J.B."/>
            <person name="Anantharaman K."/>
            <person name="Thomas B.C."/>
            <person name="Malmstrom R."/>
            <person name="Stieglmeier M."/>
            <person name="Klingl A."/>
            <person name="Woyke T."/>
            <person name="Ryan C.M."/>
            <person name="Banfield J.F."/>
        </authorList>
    </citation>
    <scope>NUCLEOTIDE SEQUENCE [LARGE SCALE GENOMIC DNA]</scope>
    <source>
        <strain evidence="3">CG_4_9_14_3_um_filter_33_16</strain>
    </source>
</reference>
<keyword evidence="1" id="KW-0472">Membrane</keyword>
<feature type="transmembrane region" description="Helical" evidence="1">
    <location>
        <begin position="12"/>
        <end position="34"/>
    </location>
</feature>
<organism evidence="2 4">
    <name type="scientific">Candidatus Infernicultor aquiphilus</name>
    <dbReference type="NCBI Taxonomy" id="1805029"/>
    <lineage>
        <taxon>Bacteria</taxon>
        <taxon>Pseudomonadati</taxon>
        <taxon>Atribacterota</taxon>
        <taxon>Candidatus Phoenicimicrobiia</taxon>
        <taxon>Candidatus Pheonicimicrobiales</taxon>
        <taxon>Candidatus Phoenicimicrobiaceae</taxon>
        <taxon>Candidatus Infernicultor</taxon>
    </lineage>
</organism>
<dbReference type="EMBL" id="MNYY01000043">
    <property type="protein sequence ID" value="OIP72538.1"/>
    <property type="molecule type" value="Genomic_DNA"/>
</dbReference>
<feature type="transmembrane region" description="Helical" evidence="1">
    <location>
        <begin position="112"/>
        <end position="134"/>
    </location>
</feature>